<dbReference type="InterPro" id="IPR013785">
    <property type="entry name" value="Aldolase_TIM"/>
</dbReference>
<evidence type="ECO:0000256" key="4">
    <source>
        <dbReference type="ARBA" id="ARBA00023004"/>
    </source>
</evidence>
<evidence type="ECO:0000256" key="5">
    <source>
        <dbReference type="ARBA" id="ARBA00023014"/>
    </source>
</evidence>
<dbReference type="SUPFAM" id="SSF102114">
    <property type="entry name" value="Radical SAM enzymes"/>
    <property type="match status" value="1"/>
</dbReference>
<dbReference type="InterPro" id="IPR023867">
    <property type="entry name" value="Sulphatase_maturase_rSAM"/>
</dbReference>
<dbReference type="PANTHER" id="PTHR43273:SF3">
    <property type="entry name" value="ANAEROBIC SULFATASE-MATURATING ENZYME HOMOLOG ASLB-RELATED"/>
    <property type="match status" value="1"/>
</dbReference>
<organism evidence="8 9">
    <name type="scientific">Porphyromonas loveana</name>
    <dbReference type="NCBI Taxonomy" id="1884669"/>
    <lineage>
        <taxon>Bacteria</taxon>
        <taxon>Pseudomonadati</taxon>
        <taxon>Bacteroidota</taxon>
        <taxon>Bacteroidia</taxon>
        <taxon>Bacteroidales</taxon>
        <taxon>Porphyromonadaceae</taxon>
        <taxon>Porphyromonas</taxon>
    </lineage>
</organism>
<dbReference type="InterPro" id="IPR007197">
    <property type="entry name" value="rSAM"/>
</dbReference>
<evidence type="ECO:0000259" key="7">
    <source>
        <dbReference type="PROSITE" id="PS51918"/>
    </source>
</evidence>
<dbReference type="Proteomes" id="UP000245462">
    <property type="component" value="Unassembled WGS sequence"/>
</dbReference>
<comment type="similarity">
    <text evidence="6">Belongs to the radical SAM superfamily. Anaerobic sulfatase-maturating enzyme family.</text>
</comment>
<keyword evidence="5" id="KW-0411">Iron-sulfur</keyword>
<dbReference type="InterPro" id="IPR023885">
    <property type="entry name" value="4Fe4S-binding_SPASM_dom"/>
</dbReference>
<evidence type="ECO:0000313" key="8">
    <source>
        <dbReference type="EMBL" id="PVZ12812.1"/>
    </source>
</evidence>
<keyword evidence="4" id="KW-0408">Iron</keyword>
<dbReference type="Gene3D" id="3.20.20.70">
    <property type="entry name" value="Aldolase class I"/>
    <property type="match status" value="1"/>
</dbReference>
<dbReference type="Pfam" id="PF04055">
    <property type="entry name" value="Radical_SAM"/>
    <property type="match status" value="1"/>
</dbReference>
<evidence type="ECO:0000313" key="9">
    <source>
        <dbReference type="Proteomes" id="UP000245462"/>
    </source>
</evidence>
<keyword evidence="2" id="KW-0949">S-adenosyl-L-methionine</keyword>
<sequence length="389" mass="44293">MEKEDPIKIIKKHIKKDAKYILINFFGGEPTLEIDTIRNTVEYLKTIQDKKIYLRISTNGCTSEETLDYLIENRFHITISSDGIADKNSTLDKIRKADIVEKALLYLAKRNAIFTVRYTATSSNYKNMSEAIKYWRSIGVPLAHIEPYHPTGNSKEEKSLLPDVNDYVSSFLEAVNEAETSNLLITTGAYMNLLTPSSYFCTGASGQFCVYNPDGSITTCYRVQSFDSPYKEFIIGNWKTNNTTSIWTTNKTKLNQHSIIQMSPCHGCKNKYLCSGGCLMRNLTQTGSLNTADNWLCKMKHLLLKDATARIWNNLSKGTIPVILGRFIFEDFLARTPSLPLEEHSPIIKNKKIMINQKNGVFDIFDCIGIDRKDEYTIFNKKIARTECL</sequence>
<comment type="cofactor">
    <cofactor evidence="1">
        <name>[4Fe-4S] cluster</name>
        <dbReference type="ChEBI" id="CHEBI:49883"/>
    </cofactor>
</comment>
<keyword evidence="3" id="KW-0479">Metal-binding</keyword>
<reference evidence="8 9" key="1">
    <citation type="submission" date="2018-04" db="EMBL/GenBank/DDBJ databases">
        <title>Genomic Encyclopedia of Type Strains, Phase IV (KMG-IV): sequencing the most valuable type-strain genomes for metagenomic binning, comparative biology and taxonomic classification.</title>
        <authorList>
            <person name="Goeker M."/>
        </authorList>
    </citation>
    <scope>NUCLEOTIDE SEQUENCE [LARGE SCALE GENOMIC DNA]</scope>
    <source>
        <strain evidence="8 9">DSM 28520</strain>
    </source>
</reference>
<accession>A0A2U1FL20</accession>
<dbReference type="PROSITE" id="PS51918">
    <property type="entry name" value="RADICAL_SAM"/>
    <property type="match status" value="1"/>
</dbReference>
<name>A0A2U1FL20_9PORP</name>
<keyword evidence="9" id="KW-1185">Reference proteome</keyword>
<dbReference type="InterPro" id="IPR058240">
    <property type="entry name" value="rSAM_sf"/>
</dbReference>
<dbReference type="GO" id="GO:0046872">
    <property type="term" value="F:metal ion binding"/>
    <property type="evidence" value="ECO:0007669"/>
    <property type="project" value="UniProtKB-KW"/>
</dbReference>
<dbReference type="GO" id="GO:0051536">
    <property type="term" value="F:iron-sulfur cluster binding"/>
    <property type="evidence" value="ECO:0007669"/>
    <property type="project" value="UniProtKB-KW"/>
</dbReference>
<protein>
    <submittedName>
        <fullName evidence="8">Radical SAM protein with 4Fe4S-binding SPASM domain</fullName>
    </submittedName>
</protein>
<dbReference type="PANTHER" id="PTHR43273">
    <property type="entry name" value="ANAEROBIC SULFATASE-MATURATING ENZYME HOMOLOG ASLB-RELATED"/>
    <property type="match status" value="1"/>
</dbReference>
<evidence type="ECO:0000256" key="6">
    <source>
        <dbReference type="ARBA" id="ARBA00023601"/>
    </source>
</evidence>
<evidence type="ECO:0000256" key="3">
    <source>
        <dbReference type="ARBA" id="ARBA00022723"/>
    </source>
</evidence>
<proteinExistence type="inferred from homology"/>
<dbReference type="GO" id="GO:0016491">
    <property type="term" value="F:oxidoreductase activity"/>
    <property type="evidence" value="ECO:0007669"/>
    <property type="project" value="InterPro"/>
</dbReference>
<dbReference type="EMBL" id="QEKY01000004">
    <property type="protein sequence ID" value="PVZ12812.1"/>
    <property type="molecule type" value="Genomic_DNA"/>
</dbReference>
<dbReference type="AlphaFoldDB" id="A0A2U1FL20"/>
<comment type="caution">
    <text evidence="8">The sequence shown here is derived from an EMBL/GenBank/DDBJ whole genome shotgun (WGS) entry which is preliminary data.</text>
</comment>
<feature type="domain" description="Radical SAM core" evidence="7">
    <location>
        <begin position="1"/>
        <end position="189"/>
    </location>
</feature>
<evidence type="ECO:0000256" key="2">
    <source>
        <dbReference type="ARBA" id="ARBA00022691"/>
    </source>
</evidence>
<evidence type="ECO:0000256" key="1">
    <source>
        <dbReference type="ARBA" id="ARBA00001966"/>
    </source>
</evidence>
<dbReference type="NCBIfam" id="TIGR04085">
    <property type="entry name" value="rSAM_more_4Fe4S"/>
    <property type="match status" value="1"/>
</dbReference>
<gene>
    <name evidence="8" type="ORF">C7382_104119</name>
</gene>